<feature type="chain" id="PRO_5007895470" description="Fungal calcium binding protein domain-containing protein" evidence="1">
    <location>
        <begin position="19"/>
        <end position="100"/>
    </location>
</feature>
<evidence type="ECO:0008006" key="4">
    <source>
        <dbReference type="Google" id="ProtNLM"/>
    </source>
</evidence>
<evidence type="ECO:0000313" key="2">
    <source>
        <dbReference type="EMBL" id="OAA69326.1"/>
    </source>
</evidence>
<evidence type="ECO:0000256" key="1">
    <source>
        <dbReference type="SAM" id="SignalP"/>
    </source>
</evidence>
<feature type="signal peptide" evidence="1">
    <location>
        <begin position="1"/>
        <end position="18"/>
    </location>
</feature>
<protein>
    <recommendedName>
        <fullName evidence="4">Fungal calcium binding protein domain-containing protein</fullName>
    </recommendedName>
</protein>
<name>A0A168AXK1_CORDF</name>
<evidence type="ECO:0000313" key="3">
    <source>
        <dbReference type="Proteomes" id="UP000076881"/>
    </source>
</evidence>
<gene>
    <name evidence="2" type="ORF">LEL_10202</name>
</gene>
<accession>A0A168AXK1</accession>
<dbReference type="AlphaFoldDB" id="A0A168AXK1"/>
<dbReference type="OrthoDB" id="4757933at2759"/>
<dbReference type="Proteomes" id="UP000076881">
    <property type="component" value="Unassembled WGS sequence"/>
</dbReference>
<reference evidence="2 3" key="1">
    <citation type="journal article" date="2016" name="Genome Biol. Evol.">
        <title>Divergent and convergent evolution of fungal pathogenicity.</title>
        <authorList>
            <person name="Shang Y."/>
            <person name="Xiao G."/>
            <person name="Zheng P."/>
            <person name="Cen K."/>
            <person name="Zhan S."/>
            <person name="Wang C."/>
        </authorList>
    </citation>
    <scope>NUCLEOTIDE SEQUENCE [LARGE SCALE GENOMIC DNA]</scope>
    <source>
        <strain evidence="2 3">RCEF 1005</strain>
    </source>
</reference>
<keyword evidence="3" id="KW-1185">Reference proteome</keyword>
<organism evidence="2 3">
    <name type="scientific">Akanthomyces lecanii RCEF 1005</name>
    <dbReference type="NCBI Taxonomy" id="1081108"/>
    <lineage>
        <taxon>Eukaryota</taxon>
        <taxon>Fungi</taxon>
        <taxon>Dikarya</taxon>
        <taxon>Ascomycota</taxon>
        <taxon>Pezizomycotina</taxon>
        <taxon>Sordariomycetes</taxon>
        <taxon>Hypocreomycetidae</taxon>
        <taxon>Hypocreales</taxon>
        <taxon>Cordycipitaceae</taxon>
        <taxon>Akanthomyces</taxon>
        <taxon>Cordyceps confragosa</taxon>
    </lineage>
</organism>
<sequence length="100" mass="10079">MRFATIVASLTAAGVVNASPTAVIRAPPADKAYTLHIEAAECNTGKCLEVLAAAGCIALAIAKRSVPSLLGCVSGATDKLCGCAGCIDPLGDFLEEQKVC</sequence>
<keyword evidence="1" id="KW-0732">Signal</keyword>
<comment type="caution">
    <text evidence="2">The sequence shown here is derived from an EMBL/GenBank/DDBJ whole genome shotgun (WGS) entry which is preliminary data.</text>
</comment>
<dbReference type="EMBL" id="AZHF01000011">
    <property type="protein sequence ID" value="OAA69326.1"/>
    <property type="molecule type" value="Genomic_DNA"/>
</dbReference>
<proteinExistence type="predicted"/>